<dbReference type="EMBL" id="JAEACU010000001">
    <property type="protein sequence ID" value="KAH7545863.1"/>
    <property type="molecule type" value="Genomic_DNA"/>
</dbReference>
<dbReference type="Pfam" id="PF00954">
    <property type="entry name" value="S_locus_glycop"/>
    <property type="match status" value="1"/>
</dbReference>
<keyword evidence="1" id="KW-0732">Signal</keyword>
<dbReference type="InterPro" id="IPR036426">
    <property type="entry name" value="Bulb-type_lectin_dom_sf"/>
</dbReference>
<dbReference type="InterPro" id="IPR000858">
    <property type="entry name" value="S_locus_glycoprot_dom"/>
</dbReference>
<dbReference type="CDD" id="cd00028">
    <property type="entry name" value="B_lectin"/>
    <property type="match status" value="1"/>
</dbReference>
<dbReference type="Gene3D" id="2.90.10.10">
    <property type="entry name" value="Bulb-type lectin domain"/>
    <property type="match status" value="1"/>
</dbReference>
<feature type="domain" description="Apple" evidence="5">
    <location>
        <begin position="290"/>
        <end position="376"/>
    </location>
</feature>
<dbReference type="SMART" id="SM00473">
    <property type="entry name" value="PAN_AP"/>
    <property type="match status" value="1"/>
</dbReference>
<comment type="caution">
    <text evidence="6">The sequence shown here is derived from an EMBL/GenBank/DDBJ whole genome shotgun (WGS) entry which is preliminary data.</text>
</comment>
<organism evidence="6 7">
    <name type="scientific">Ziziphus jujuba var. spinosa</name>
    <dbReference type="NCBI Taxonomy" id="714518"/>
    <lineage>
        <taxon>Eukaryota</taxon>
        <taxon>Viridiplantae</taxon>
        <taxon>Streptophyta</taxon>
        <taxon>Embryophyta</taxon>
        <taxon>Tracheophyta</taxon>
        <taxon>Spermatophyta</taxon>
        <taxon>Magnoliopsida</taxon>
        <taxon>eudicotyledons</taxon>
        <taxon>Gunneridae</taxon>
        <taxon>Pentapetalae</taxon>
        <taxon>rosids</taxon>
        <taxon>fabids</taxon>
        <taxon>Rosales</taxon>
        <taxon>Rhamnaceae</taxon>
        <taxon>Paliureae</taxon>
        <taxon>Ziziphus</taxon>
    </lineage>
</organism>
<gene>
    <name evidence="6" type="ORF">FEM48_Zijuj01G0138700</name>
</gene>
<keyword evidence="3" id="KW-0325">Glycoprotein</keyword>
<dbReference type="InterPro" id="IPR001480">
    <property type="entry name" value="Bulb-type_lectin_dom"/>
</dbReference>
<dbReference type="Proteomes" id="UP000813462">
    <property type="component" value="Unassembled WGS sequence"/>
</dbReference>
<dbReference type="Pfam" id="PF01453">
    <property type="entry name" value="B_lectin"/>
    <property type="match status" value="1"/>
</dbReference>
<dbReference type="PROSITE" id="PS50927">
    <property type="entry name" value="BULB_LECTIN"/>
    <property type="match status" value="1"/>
</dbReference>
<dbReference type="InterPro" id="IPR003609">
    <property type="entry name" value="Pan_app"/>
</dbReference>
<evidence type="ECO:0000313" key="6">
    <source>
        <dbReference type="EMBL" id="KAH7545863.1"/>
    </source>
</evidence>
<dbReference type="Pfam" id="PF08276">
    <property type="entry name" value="PAN_2"/>
    <property type="match status" value="1"/>
</dbReference>
<dbReference type="PROSITE" id="PS51257">
    <property type="entry name" value="PROKAR_LIPOPROTEIN"/>
    <property type="match status" value="1"/>
</dbReference>
<sequence length="497" mass="55191">MEDMRMPHLHDRGYEDASYPLVSLSLFLLGCSCPATDSSASLTIDSNGNLNLVDGKKKSFWSTDVSVTSNRSVAMLLDDGNFILKDNSSEKILWQSFDHPGDILLPKSELGINVKTGQRFVLTSWKSETDPSLGNFIVGIAPKTPPEAFIWINGSTPHWRSGPWDKSKFIGIPKMDSSYLSGFKINEDVEEGTIAFSFNSYNTSVTANMFISSEGVLKILHKMKDTDWYAIWEAPNGSCDGYGVCGNFAVCKASQSPICNCFKGFKPKSHQEWIIGNWTGGCIRQTELLCEKNTSSSASTGGKKDGFWKKSMLKLPDFYEYMQSYEADECYAWCRSNCSCLAYAFVSGIGCLVWSKDLIDIQEFSFGGEDLFLRLAHSELVKILEIDLNRGRLATLAADGVSEDFRSRFELYALCLSISFSGLHLNLMLKTQKAGNIMDATENIDMIETRNALQSEKPHDPSEHAIFDFDYISAVTNNFSMSNKLGQGGFGPVYKVG</sequence>
<evidence type="ECO:0000256" key="3">
    <source>
        <dbReference type="ARBA" id="ARBA00023180"/>
    </source>
</evidence>
<dbReference type="PANTHER" id="PTHR32444:SF89">
    <property type="entry name" value="S GLYCOPROTEIN"/>
    <property type="match status" value="1"/>
</dbReference>
<dbReference type="Gene3D" id="3.30.200.20">
    <property type="entry name" value="Phosphorylase Kinase, domain 1"/>
    <property type="match status" value="1"/>
</dbReference>
<dbReference type="GO" id="GO:0048544">
    <property type="term" value="P:recognition of pollen"/>
    <property type="evidence" value="ECO:0007669"/>
    <property type="project" value="InterPro"/>
</dbReference>
<evidence type="ECO:0000256" key="2">
    <source>
        <dbReference type="ARBA" id="ARBA00023157"/>
    </source>
</evidence>
<name>A0A978W1M9_ZIZJJ</name>
<evidence type="ECO:0000313" key="7">
    <source>
        <dbReference type="Proteomes" id="UP000813462"/>
    </source>
</evidence>
<dbReference type="PANTHER" id="PTHR32444">
    <property type="entry name" value="BULB-TYPE LECTIN DOMAIN-CONTAINING PROTEIN"/>
    <property type="match status" value="1"/>
</dbReference>
<evidence type="ECO:0000259" key="4">
    <source>
        <dbReference type="PROSITE" id="PS50927"/>
    </source>
</evidence>
<dbReference type="SUPFAM" id="SSF51110">
    <property type="entry name" value="alpha-D-mannose-specific plant lectins"/>
    <property type="match status" value="1"/>
</dbReference>
<dbReference type="AlphaFoldDB" id="A0A978W1M9"/>
<accession>A0A978W1M9</accession>
<feature type="domain" description="Bulb-type lectin" evidence="4">
    <location>
        <begin position="1"/>
        <end position="97"/>
    </location>
</feature>
<reference evidence="6" key="1">
    <citation type="journal article" date="2021" name="Front. Plant Sci.">
        <title>Chromosome-Scale Genome Assembly for Chinese Sour Jujube and Insights Into Its Genome Evolution and Domestication Signature.</title>
        <authorList>
            <person name="Shen L.-Y."/>
            <person name="Luo H."/>
            <person name="Wang X.-L."/>
            <person name="Wang X.-M."/>
            <person name="Qiu X.-J."/>
            <person name="Liu H."/>
            <person name="Zhou S.-S."/>
            <person name="Jia K.-H."/>
            <person name="Nie S."/>
            <person name="Bao Y.-T."/>
            <person name="Zhang R.-G."/>
            <person name="Yun Q.-Z."/>
            <person name="Chai Y.-H."/>
            <person name="Lu J.-Y."/>
            <person name="Li Y."/>
            <person name="Zhao S.-W."/>
            <person name="Mao J.-F."/>
            <person name="Jia S.-G."/>
            <person name="Mao Y.-M."/>
        </authorList>
    </citation>
    <scope>NUCLEOTIDE SEQUENCE</scope>
    <source>
        <strain evidence="6">AT0</strain>
        <tissue evidence="6">Leaf</tissue>
    </source>
</reference>
<dbReference type="PROSITE" id="PS50948">
    <property type="entry name" value="PAN"/>
    <property type="match status" value="1"/>
</dbReference>
<dbReference type="SMART" id="SM00108">
    <property type="entry name" value="B_lectin"/>
    <property type="match status" value="1"/>
</dbReference>
<keyword evidence="2" id="KW-1015">Disulfide bond</keyword>
<protein>
    <submittedName>
        <fullName evidence="6">Uncharacterized protein</fullName>
    </submittedName>
</protein>
<evidence type="ECO:0000259" key="5">
    <source>
        <dbReference type="PROSITE" id="PS50948"/>
    </source>
</evidence>
<proteinExistence type="predicted"/>
<evidence type="ECO:0000256" key="1">
    <source>
        <dbReference type="ARBA" id="ARBA00022729"/>
    </source>
</evidence>
<dbReference type="CDD" id="cd01098">
    <property type="entry name" value="PAN_AP_plant"/>
    <property type="match status" value="1"/>
</dbReference>